<organism evidence="1 2">
    <name type="scientific">Dryococelus australis</name>
    <dbReference type="NCBI Taxonomy" id="614101"/>
    <lineage>
        <taxon>Eukaryota</taxon>
        <taxon>Metazoa</taxon>
        <taxon>Ecdysozoa</taxon>
        <taxon>Arthropoda</taxon>
        <taxon>Hexapoda</taxon>
        <taxon>Insecta</taxon>
        <taxon>Pterygota</taxon>
        <taxon>Neoptera</taxon>
        <taxon>Polyneoptera</taxon>
        <taxon>Phasmatodea</taxon>
        <taxon>Verophasmatodea</taxon>
        <taxon>Anareolatae</taxon>
        <taxon>Phasmatidae</taxon>
        <taxon>Eurycanthinae</taxon>
        <taxon>Dryococelus</taxon>
    </lineage>
</organism>
<evidence type="ECO:0000313" key="2">
    <source>
        <dbReference type="Proteomes" id="UP001159363"/>
    </source>
</evidence>
<protein>
    <submittedName>
        <fullName evidence="1">Uncharacterized protein</fullName>
    </submittedName>
</protein>
<accession>A0ABQ9HS33</accession>
<comment type="caution">
    <text evidence="1">The sequence shown here is derived from an EMBL/GenBank/DDBJ whole genome shotgun (WGS) entry which is preliminary data.</text>
</comment>
<dbReference type="Proteomes" id="UP001159363">
    <property type="component" value="Chromosome X"/>
</dbReference>
<evidence type="ECO:0000313" key="1">
    <source>
        <dbReference type="EMBL" id="KAJ8887188.1"/>
    </source>
</evidence>
<name>A0ABQ9HS33_9NEOP</name>
<reference evidence="1 2" key="1">
    <citation type="submission" date="2023-02" db="EMBL/GenBank/DDBJ databases">
        <title>LHISI_Scaffold_Assembly.</title>
        <authorList>
            <person name="Stuart O.P."/>
            <person name="Cleave R."/>
            <person name="Magrath M.J.L."/>
            <person name="Mikheyev A.S."/>
        </authorList>
    </citation>
    <scope>NUCLEOTIDE SEQUENCE [LARGE SCALE GENOMIC DNA]</scope>
    <source>
        <strain evidence="1">Daus_M_001</strain>
        <tissue evidence="1">Leg muscle</tissue>
    </source>
</reference>
<gene>
    <name evidence="1" type="ORF">PR048_013403</name>
</gene>
<proteinExistence type="predicted"/>
<sequence>MRKPGCEGKKKKQYVNLTVEVQSEKWKKSFTDFVSHKDSLGLEFFHTLIGNDKRFKDLWHVMKLCFMLSHGNVSIESGFSVNKSLLVENLSEESLVAQRIICDTVKSMGDVEEVTITRSILTFVRAAG</sequence>
<keyword evidence="2" id="KW-1185">Reference proteome</keyword>
<dbReference type="EMBL" id="JARBHB010000004">
    <property type="protein sequence ID" value="KAJ8887188.1"/>
    <property type="molecule type" value="Genomic_DNA"/>
</dbReference>